<evidence type="ECO:0000256" key="1">
    <source>
        <dbReference type="ARBA" id="ARBA00000385"/>
    </source>
</evidence>
<dbReference type="InterPro" id="IPR015240">
    <property type="entry name" value="tRNA_sdUridine_synth_fam1_C"/>
</dbReference>
<proteinExistence type="inferred from homology"/>
<feature type="domain" description="tRNA pseudouridylate synthase B C-terminal" evidence="8">
    <location>
        <begin position="185"/>
        <end position="246"/>
    </location>
</feature>
<evidence type="ECO:0000256" key="2">
    <source>
        <dbReference type="ARBA" id="ARBA00005642"/>
    </source>
</evidence>
<reference evidence="9 10" key="1">
    <citation type="journal article" date="2009" name="PLoS ONE">
        <title>The complete genome of Teredinibacter turnerae T7901: an intracellular endosymbiont of marine wood-boring bivalves (shipworms).</title>
        <authorList>
            <person name="Yang J.C."/>
            <person name="Madupu R."/>
            <person name="Durkin A.S."/>
            <person name="Ekborg N.A."/>
            <person name="Pedamallu C.S."/>
            <person name="Hostetler J.B."/>
            <person name="Radune D."/>
            <person name="Toms B.S."/>
            <person name="Henrissat B."/>
            <person name="Coutinho P.M."/>
            <person name="Schwarz S."/>
            <person name="Field L."/>
            <person name="Trindade-Silva A.E."/>
            <person name="Soares C.A.G."/>
            <person name="Elshahawi S."/>
            <person name="Hanora A."/>
            <person name="Schmidt E.W."/>
            <person name="Haygood M.G."/>
            <person name="Posfai J."/>
            <person name="Benner J."/>
            <person name="Madinger C."/>
            <person name="Nove J."/>
            <person name="Anton B."/>
            <person name="Chaudhary K."/>
            <person name="Foster J."/>
            <person name="Holman A."/>
            <person name="Kumar S."/>
            <person name="Lessard P.A."/>
            <person name="Luyten Y.A."/>
            <person name="Slatko B."/>
            <person name="Wood N."/>
            <person name="Wu B."/>
            <person name="Teplitski M."/>
            <person name="Mougous J.D."/>
            <person name="Ward N."/>
            <person name="Eisen J.A."/>
            <person name="Badger J.H."/>
            <person name="Distel D.L."/>
        </authorList>
    </citation>
    <scope>NUCLEOTIDE SEQUENCE [LARGE SCALE GENOMIC DNA]</scope>
    <source>
        <strain evidence="10">ATCC 39867 / T7901</strain>
    </source>
</reference>
<dbReference type="InterPro" id="IPR015947">
    <property type="entry name" value="PUA-like_sf"/>
</dbReference>
<dbReference type="PANTHER" id="PTHR13767">
    <property type="entry name" value="TRNA-PSEUDOURIDINE SYNTHASE"/>
    <property type="match status" value="1"/>
</dbReference>
<dbReference type="CDD" id="cd21152">
    <property type="entry name" value="PUA_TruB_bacterial"/>
    <property type="match status" value="1"/>
</dbReference>
<dbReference type="AlphaFoldDB" id="C5BPV7"/>
<dbReference type="eggNOG" id="COG0130">
    <property type="taxonomic scope" value="Bacteria"/>
</dbReference>
<protein>
    <recommendedName>
        <fullName evidence="5">tRNA pseudouridine synthase B</fullName>
        <ecNumber evidence="5">5.4.99.25</ecNumber>
    </recommendedName>
    <alternativeName>
        <fullName evidence="5">tRNA pseudouridine(55) synthase</fullName>
        <shortName evidence="5">Psi55 synthase</shortName>
    </alternativeName>
    <alternativeName>
        <fullName evidence="5">tRNA pseudouridylate synthase</fullName>
    </alternativeName>
    <alternativeName>
        <fullName evidence="5">tRNA-uridine isomerase</fullName>
    </alternativeName>
</protein>
<evidence type="ECO:0000259" key="7">
    <source>
        <dbReference type="Pfam" id="PF09157"/>
    </source>
</evidence>
<comment type="function">
    <text evidence="5">Responsible for synthesis of pseudouridine from uracil-55 in the psi GC loop of transfer RNAs.</text>
</comment>
<dbReference type="Pfam" id="PF01509">
    <property type="entry name" value="TruB_N"/>
    <property type="match status" value="1"/>
</dbReference>
<dbReference type="NCBIfam" id="TIGR00431">
    <property type="entry name" value="TruB"/>
    <property type="match status" value="1"/>
</dbReference>
<dbReference type="KEGG" id="ttu:TERTU_3215"/>
<dbReference type="Gene3D" id="2.30.130.10">
    <property type="entry name" value="PUA domain"/>
    <property type="match status" value="1"/>
</dbReference>
<comment type="catalytic activity">
    <reaction evidence="1 5">
        <text>uridine(55) in tRNA = pseudouridine(55) in tRNA</text>
        <dbReference type="Rhea" id="RHEA:42532"/>
        <dbReference type="Rhea" id="RHEA-COMP:10101"/>
        <dbReference type="Rhea" id="RHEA-COMP:10102"/>
        <dbReference type="ChEBI" id="CHEBI:65314"/>
        <dbReference type="ChEBI" id="CHEBI:65315"/>
        <dbReference type="EC" id="5.4.99.25"/>
    </reaction>
</comment>
<dbReference type="InterPro" id="IPR032819">
    <property type="entry name" value="TruB_C"/>
</dbReference>
<evidence type="ECO:0000313" key="9">
    <source>
        <dbReference type="EMBL" id="ACR12800.1"/>
    </source>
</evidence>
<dbReference type="GO" id="GO:0160148">
    <property type="term" value="F:tRNA pseudouridine(55) synthase activity"/>
    <property type="evidence" value="ECO:0007669"/>
    <property type="project" value="UniProtKB-EC"/>
</dbReference>
<dbReference type="InterPro" id="IPR002501">
    <property type="entry name" value="PsdUridine_synth_N"/>
</dbReference>
<dbReference type="EC" id="5.4.99.25" evidence="5"/>
<dbReference type="Pfam" id="PF09157">
    <property type="entry name" value="TruB-C_2"/>
    <property type="match status" value="1"/>
</dbReference>
<dbReference type="GO" id="GO:0031119">
    <property type="term" value="P:tRNA pseudouridine synthesis"/>
    <property type="evidence" value="ECO:0007669"/>
    <property type="project" value="UniProtKB-UniRule"/>
</dbReference>
<evidence type="ECO:0000256" key="3">
    <source>
        <dbReference type="ARBA" id="ARBA00022694"/>
    </source>
</evidence>
<dbReference type="FunFam" id="2.30.130.10:FF:000012">
    <property type="entry name" value="tRNA pseudouridine synthase B"/>
    <property type="match status" value="1"/>
</dbReference>
<dbReference type="HOGENOM" id="CLU_032087_0_3_6"/>
<accession>C5BPV7</accession>
<organism evidence="9 10">
    <name type="scientific">Teredinibacter turnerae (strain ATCC 39867 / T7901)</name>
    <dbReference type="NCBI Taxonomy" id="377629"/>
    <lineage>
        <taxon>Bacteria</taxon>
        <taxon>Pseudomonadati</taxon>
        <taxon>Pseudomonadota</taxon>
        <taxon>Gammaproteobacteria</taxon>
        <taxon>Cellvibrionales</taxon>
        <taxon>Cellvibrionaceae</taxon>
        <taxon>Teredinibacter</taxon>
    </lineage>
</organism>
<keyword evidence="4 5" id="KW-0413">Isomerase</keyword>
<dbReference type="GO" id="GO:0003723">
    <property type="term" value="F:RNA binding"/>
    <property type="evidence" value="ECO:0007669"/>
    <property type="project" value="InterPro"/>
</dbReference>
<dbReference type="InterPro" id="IPR036974">
    <property type="entry name" value="PUA_sf"/>
</dbReference>
<dbReference type="RefSeq" id="WP_015818912.1">
    <property type="nucleotide sequence ID" value="NC_012997.1"/>
</dbReference>
<evidence type="ECO:0000256" key="5">
    <source>
        <dbReference type="HAMAP-Rule" id="MF_01080"/>
    </source>
</evidence>
<dbReference type="Proteomes" id="UP000009080">
    <property type="component" value="Chromosome"/>
</dbReference>
<feature type="active site" description="Nucleophile" evidence="5">
    <location>
        <position position="48"/>
    </location>
</feature>
<dbReference type="SUPFAM" id="SSF88697">
    <property type="entry name" value="PUA domain-like"/>
    <property type="match status" value="1"/>
</dbReference>
<feature type="domain" description="Pseudouridine synthase II N-terminal" evidence="6">
    <location>
        <begin position="33"/>
        <end position="184"/>
    </location>
</feature>
<evidence type="ECO:0000259" key="8">
    <source>
        <dbReference type="Pfam" id="PF16198"/>
    </source>
</evidence>
<dbReference type="InterPro" id="IPR020103">
    <property type="entry name" value="PsdUridine_synth_cat_dom_sf"/>
</dbReference>
<dbReference type="HAMAP" id="MF_01080">
    <property type="entry name" value="TruB_bact"/>
    <property type="match status" value="1"/>
</dbReference>
<gene>
    <name evidence="5 9" type="primary">truB</name>
    <name evidence="9" type="ordered locus">TERTU_3215</name>
</gene>
<dbReference type="GO" id="GO:1990481">
    <property type="term" value="P:mRNA pseudouridine synthesis"/>
    <property type="evidence" value="ECO:0007669"/>
    <property type="project" value="TreeGrafter"/>
</dbReference>
<evidence type="ECO:0000259" key="6">
    <source>
        <dbReference type="Pfam" id="PF01509"/>
    </source>
</evidence>
<feature type="domain" description="tRNA pseudouridine synthase II TruB subfamily 1 C-terminal" evidence="7">
    <location>
        <begin position="250"/>
        <end position="310"/>
    </location>
</feature>
<dbReference type="CDD" id="cd02573">
    <property type="entry name" value="PseudoU_synth_EcTruB"/>
    <property type="match status" value="1"/>
</dbReference>
<sequence>MGRRRKFGRPLHGVVVIDKPAGMTSNDVVQKAKRLFFANKTGHTGALDPLATGVLPLCFGEATKFSQYLLDSDKAYKSTFCFGVSTDTADADGQTLSTTDASALTADRVRQAMTAYLGDIDQVPPMYSALKKDGQPLYKLAREGIEVEREARPVTILEYELLAFRPGVVAEADVYIACTKGTYVRTLAEDLGRDLQVGAHVAKLRRVQAGPFSESQALDLEALELERGEDRAEALDHHLLPVDAPVEALPRLDLDEHSAFYFSRGQAVINNQVYRLGDEGDTVRVFDANEQFLGVAEITDDGRVAPKRLVQYG</sequence>
<evidence type="ECO:0000256" key="4">
    <source>
        <dbReference type="ARBA" id="ARBA00023235"/>
    </source>
</evidence>
<dbReference type="OrthoDB" id="9802309at2"/>
<name>C5BPV7_TERTT</name>
<dbReference type="InterPro" id="IPR014780">
    <property type="entry name" value="tRNA_psdUridine_synth_TruB"/>
</dbReference>
<dbReference type="STRING" id="377629.TERTU_3215"/>
<comment type="similarity">
    <text evidence="2 5">Belongs to the pseudouridine synthase TruB family. Type 1 subfamily.</text>
</comment>
<keyword evidence="10" id="KW-1185">Reference proteome</keyword>
<dbReference type="EMBL" id="CP001614">
    <property type="protein sequence ID" value="ACR12800.1"/>
    <property type="molecule type" value="Genomic_DNA"/>
</dbReference>
<evidence type="ECO:0000313" key="10">
    <source>
        <dbReference type="Proteomes" id="UP000009080"/>
    </source>
</evidence>
<dbReference type="Gene3D" id="3.30.2350.10">
    <property type="entry name" value="Pseudouridine synthase"/>
    <property type="match status" value="1"/>
</dbReference>
<dbReference type="SUPFAM" id="SSF55120">
    <property type="entry name" value="Pseudouridine synthase"/>
    <property type="match status" value="1"/>
</dbReference>
<keyword evidence="3 5" id="KW-0819">tRNA processing</keyword>
<dbReference type="PANTHER" id="PTHR13767:SF2">
    <property type="entry name" value="PSEUDOURIDYLATE SYNTHASE TRUB1"/>
    <property type="match status" value="1"/>
</dbReference>
<dbReference type="Pfam" id="PF16198">
    <property type="entry name" value="TruB_C_2"/>
    <property type="match status" value="1"/>
</dbReference>